<accession>A0A1G1Z5C5</accession>
<dbReference type="AlphaFoldDB" id="A0A1G1Z5C5"/>
<dbReference type="GO" id="GO:0005840">
    <property type="term" value="C:ribosome"/>
    <property type="evidence" value="ECO:0007669"/>
    <property type="project" value="UniProtKB-KW"/>
</dbReference>
<evidence type="ECO:0000256" key="4">
    <source>
        <dbReference type="HAMAP-Rule" id="MF_01366"/>
    </source>
</evidence>
<comment type="subunit">
    <text evidence="4">Part of the 50S ribosomal subunit.</text>
</comment>
<dbReference type="Proteomes" id="UP000178744">
    <property type="component" value="Unassembled WGS sequence"/>
</dbReference>
<comment type="caution">
    <text evidence="5">The sequence shown here is derived from an EMBL/GenBank/DDBJ whole genome shotgun (WGS) entry which is preliminary data.</text>
</comment>
<evidence type="ECO:0000313" key="5">
    <source>
        <dbReference type="EMBL" id="OGY59841.1"/>
    </source>
</evidence>
<keyword evidence="2 4" id="KW-0689">Ribosomal protein</keyword>
<comment type="similarity">
    <text evidence="1 4">Belongs to the universal ribosomal protein uL13 family.</text>
</comment>
<dbReference type="STRING" id="1797690.A3B23_00320"/>
<dbReference type="PANTHER" id="PTHR11545:SF2">
    <property type="entry name" value="LARGE RIBOSOMAL SUBUNIT PROTEIN UL13M"/>
    <property type="match status" value="1"/>
</dbReference>
<protein>
    <recommendedName>
        <fullName evidence="4">Large ribosomal subunit protein uL13</fullName>
    </recommendedName>
</protein>
<dbReference type="InterPro" id="IPR036899">
    <property type="entry name" value="Ribosomal_uL13_sf"/>
</dbReference>
<proteinExistence type="inferred from homology"/>
<dbReference type="GO" id="GO:0006412">
    <property type="term" value="P:translation"/>
    <property type="evidence" value="ECO:0007669"/>
    <property type="project" value="UniProtKB-UniRule"/>
</dbReference>
<evidence type="ECO:0000256" key="1">
    <source>
        <dbReference type="ARBA" id="ARBA00006227"/>
    </source>
</evidence>
<dbReference type="GO" id="GO:0017148">
    <property type="term" value="P:negative regulation of translation"/>
    <property type="evidence" value="ECO:0007669"/>
    <property type="project" value="TreeGrafter"/>
</dbReference>
<dbReference type="InterPro" id="IPR005822">
    <property type="entry name" value="Ribosomal_uL13"/>
</dbReference>
<dbReference type="CDD" id="cd00392">
    <property type="entry name" value="Ribosomal_L13"/>
    <property type="match status" value="1"/>
</dbReference>
<dbReference type="SUPFAM" id="SSF52161">
    <property type="entry name" value="Ribosomal protein L13"/>
    <property type="match status" value="1"/>
</dbReference>
<evidence type="ECO:0000256" key="3">
    <source>
        <dbReference type="ARBA" id="ARBA00023274"/>
    </source>
</evidence>
<comment type="function">
    <text evidence="4">This protein is one of the early assembly proteins of the 50S ribosomal subunit, although it is not seen to bind rRNA by itself. It is important during the early stages of 50S assembly.</text>
</comment>
<dbReference type="PANTHER" id="PTHR11545">
    <property type="entry name" value="RIBOSOMAL PROTEIN L13"/>
    <property type="match status" value="1"/>
</dbReference>
<evidence type="ECO:0000313" key="6">
    <source>
        <dbReference type="Proteomes" id="UP000178744"/>
    </source>
</evidence>
<dbReference type="EMBL" id="MHIY01000014">
    <property type="protein sequence ID" value="OGY59841.1"/>
    <property type="molecule type" value="Genomic_DNA"/>
</dbReference>
<dbReference type="PIRSF" id="PIRSF002181">
    <property type="entry name" value="Ribosomal_L13"/>
    <property type="match status" value="1"/>
</dbReference>
<reference evidence="5 6" key="1">
    <citation type="journal article" date="2016" name="Nat. Commun.">
        <title>Thousands of microbial genomes shed light on interconnected biogeochemical processes in an aquifer system.</title>
        <authorList>
            <person name="Anantharaman K."/>
            <person name="Brown C.T."/>
            <person name="Hug L.A."/>
            <person name="Sharon I."/>
            <person name="Castelle C.J."/>
            <person name="Probst A.J."/>
            <person name="Thomas B.C."/>
            <person name="Singh A."/>
            <person name="Wilkins M.J."/>
            <person name="Karaoz U."/>
            <person name="Brodie E.L."/>
            <person name="Williams K.H."/>
            <person name="Hubbard S.S."/>
            <person name="Banfield J.F."/>
        </authorList>
    </citation>
    <scope>NUCLEOTIDE SEQUENCE [LARGE SCALE GENOMIC DNA]</scope>
</reference>
<dbReference type="GO" id="GO:1990904">
    <property type="term" value="C:ribonucleoprotein complex"/>
    <property type="evidence" value="ECO:0007669"/>
    <property type="project" value="UniProtKB-KW"/>
</dbReference>
<evidence type="ECO:0000256" key="2">
    <source>
        <dbReference type="ARBA" id="ARBA00022980"/>
    </source>
</evidence>
<dbReference type="NCBIfam" id="TIGR01066">
    <property type="entry name" value="rplM_bact"/>
    <property type="match status" value="1"/>
</dbReference>
<dbReference type="GO" id="GO:0003729">
    <property type="term" value="F:mRNA binding"/>
    <property type="evidence" value="ECO:0007669"/>
    <property type="project" value="TreeGrafter"/>
</dbReference>
<dbReference type="HAMAP" id="MF_01366">
    <property type="entry name" value="Ribosomal_uL13"/>
    <property type="match status" value="1"/>
</dbReference>
<organism evidence="5 6">
    <name type="scientific">Candidatus Colwellbacteria bacterium RIFCSPLOWO2_01_FULL_48_10</name>
    <dbReference type="NCBI Taxonomy" id="1797690"/>
    <lineage>
        <taxon>Bacteria</taxon>
        <taxon>Candidatus Colwelliibacteriota</taxon>
    </lineage>
</organism>
<name>A0A1G1Z5C5_9BACT</name>
<dbReference type="InterPro" id="IPR005823">
    <property type="entry name" value="Ribosomal_uL13_bac-type"/>
</dbReference>
<dbReference type="Pfam" id="PF00572">
    <property type="entry name" value="Ribosomal_L13"/>
    <property type="match status" value="1"/>
</dbReference>
<keyword evidence="3 4" id="KW-0687">Ribonucleoprotein</keyword>
<dbReference type="Gene3D" id="3.90.1180.10">
    <property type="entry name" value="Ribosomal protein L13"/>
    <property type="match status" value="1"/>
</dbReference>
<sequence length="122" mass="14083">MDHIIDAKNQTLGRLASKIAHLLQGKDSVKYEPREIGVNRVVVKNIEKIKVTGNKAVGKVYYRHTGYMGHLREKTYSQIFAESPEKVLQHAVRGMLPKNFIRDRRMRLLVIEKPEKSTSKKK</sequence>
<gene>
    <name evidence="4" type="primary">rplM</name>
    <name evidence="5" type="ORF">A3B23_00320</name>
</gene>
<dbReference type="GO" id="GO:0003735">
    <property type="term" value="F:structural constituent of ribosome"/>
    <property type="evidence" value="ECO:0007669"/>
    <property type="project" value="InterPro"/>
</dbReference>